<dbReference type="GO" id="GO:0005759">
    <property type="term" value="C:mitochondrial matrix"/>
    <property type="evidence" value="ECO:0007669"/>
    <property type="project" value="InterPro"/>
</dbReference>
<gene>
    <name evidence="2" type="primary">LOC101498743</name>
</gene>
<evidence type="ECO:0000313" key="1">
    <source>
        <dbReference type="Proteomes" id="UP000087171"/>
    </source>
</evidence>
<dbReference type="PANTHER" id="PTHR10826:SF14">
    <property type="entry name" value="MITOCHONDRIAL GLYCOPROTEIN FAMILY PROTEIN"/>
    <property type="match status" value="1"/>
</dbReference>
<dbReference type="SUPFAM" id="SSF54529">
    <property type="entry name" value="Mitochondrial glycoprotein MAM33-like"/>
    <property type="match status" value="1"/>
</dbReference>
<proteinExistence type="predicted"/>
<dbReference type="AlphaFoldDB" id="A0A1S3E5T1"/>
<dbReference type="InterPro" id="IPR003428">
    <property type="entry name" value="MAM33"/>
</dbReference>
<dbReference type="OrthoDB" id="278212at2759"/>
<organism evidence="1 2">
    <name type="scientific">Cicer arietinum</name>
    <name type="common">Chickpea</name>
    <name type="synonym">Garbanzo</name>
    <dbReference type="NCBI Taxonomy" id="3827"/>
    <lineage>
        <taxon>Eukaryota</taxon>
        <taxon>Viridiplantae</taxon>
        <taxon>Streptophyta</taxon>
        <taxon>Embryophyta</taxon>
        <taxon>Tracheophyta</taxon>
        <taxon>Spermatophyta</taxon>
        <taxon>Magnoliopsida</taxon>
        <taxon>eudicotyledons</taxon>
        <taxon>Gunneridae</taxon>
        <taxon>Pentapetalae</taxon>
        <taxon>rosids</taxon>
        <taxon>fabids</taxon>
        <taxon>Fabales</taxon>
        <taxon>Fabaceae</taxon>
        <taxon>Papilionoideae</taxon>
        <taxon>50 kb inversion clade</taxon>
        <taxon>NPAAA clade</taxon>
        <taxon>Hologalegina</taxon>
        <taxon>IRL clade</taxon>
        <taxon>Cicereae</taxon>
        <taxon>Cicer</taxon>
    </lineage>
</organism>
<dbReference type="Pfam" id="PF02330">
    <property type="entry name" value="MAM33"/>
    <property type="match status" value="1"/>
</dbReference>
<dbReference type="RefSeq" id="XP_012570734.1">
    <property type="nucleotide sequence ID" value="XM_012715280.2"/>
</dbReference>
<dbReference type="Proteomes" id="UP000087171">
    <property type="component" value="Chromosome Ca4"/>
</dbReference>
<sequence>MSIILRTIQRAHRLKPKFSSPCSVIRGSGFGNRSYVAEAVTKSPFESNVLRILRNEIEYQVDSAPPHQVPALGDDSSDVNVRLHISLLVDISKGKDGDGLAFVCSAWPDGVDVEKVFILKHGQMPTRPYLGPHFRSLKPKIQEKFCEYLDTRGINNELSVFLHQYITNKDRIELLRWMDRLKSFVEK</sequence>
<dbReference type="GeneID" id="101498743"/>
<evidence type="ECO:0000313" key="2">
    <source>
        <dbReference type="RefSeq" id="XP_012570734.1"/>
    </source>
</evidence>
<accession>A0A1S3E5T1</accession>
<dbReference type="Gene3D" id="3.10.280.10">
    <property type="entry name" value="Mitochondrial glycoprotein"/>
    <property type="match status" value="1"/>
</dbReference>
<dbReference type="InterPro" id="IPR036561">
    <property type="entry name" value="MAM33_sf"/>
</dbReference>
<keyword evidence="1" id="KW-1185">Reference proteome</keyword>
<dbReference type="PANTHER" id="PTHR10826">
    <property type="entry name" value="COMPLEMENT COMPONENT 1"/>
    <property type="match status" value="1"/>
</dbReference>
<reference evidence="1" key="1">
    <citation type="journal article" date="2013" name="Nat. Biotechnol.">
        <title>Draft genome sequence of chickpea (Cicer arietinum) provides a resource for trait improvement.</title>
        <authorList>
            <person name="Varshney R.K."/>
            <person name="Song C."/>
            <person name="Saxena R.K."/>
            <person name="Azam S."/>
            <person name="Yu S."/>
            <person name="Sharpe A.G."/>
            <person name="Cannon S."/>
            <person name="Baek J."/>
            <person name="Rosen B.D."/>
            <person name="Tar'an B."/>
            <person name="Millan T."/>
            <person name="Zhang X."/>
            <person name="Ramsay L.D."/>
            <person name="Iwata A."/>
            <person name="Wang Y."/>
            <person name="Nelson W."/>
            <person name="Farmer A.D."/>
            <person name="Gaur P.M."/>
            <person name="Soderlund C."/>
            <person name="Penmetsa R.V."/>
            <person name="Xu C."/>
            <person name="Bharti A.K."/>
            <person name="He W."/>
            <person name="Winter P."/>
            <person name="Zhao S."/>
            <person name="Hane J.K."/>
            <person name="Carrasquilla-Garcia N."/>
            <person name="Condie J.A."/>
            <person name="Upadhyaya H.D."/>
            <person name="Luo M.C."/>
            <person name="Thudi M."/>
            <person name="Gowda C.L."/>
            <person name="Singh N.P."/>
            <person name="Lichtenzveig J."/>
            <person name="Gali K.K."/>
            <person name="Rubio J."/>
            <person name="Nadarajan N."/>
            <person name="Dolezel J."/>
            <person name="Bansal K.C."/>
            <person name="Xu X."/>
            <person name="Edwards D."/>
            <person name="Zhang G."/>
            <person name="Kahl G."/>
            <person name="Gil J."/>
            <person name="Singh K.B."/>
            <person name="Datta S.K."/>
            <person name="Jackson S.A."/>
            <person name="Wang J."/>
            <person name="Cook D.R."/>
        </authorList>
    </citation>
    <scope>NUCLEOTIDE SEQUENCE [LARGE SCALE GENOMIC DNA]</scope>
    <source>
        <strain evidence="1">cv. CDC Frontier</strain>
    </source>
</reference>
<protein>
    <submittedName>
        <fullName evidence="2">Mitochondrial acidic protein mam33 isoform X2</fullName>
    </submittedName>
</protein>
<reference evidence="2" key="2">
    <citation type="submission" date="2025-08" db="UniProtKB">
        <authorList>
            <consortium name="RefSeq"/>
        </authorList>
    </citation>
    <scope>IDENTIFICATION</scope>
    <source>
        <tissue evidence="2">Etiolated seedlings</tissue>
    </source>
</reference>
<name>A0A1S3E5T1_CICAR</name>